<dbReference type="AlphaFoldDB" id="A0A0L0UQ96"/>
<name>A0A0L0UQ96_9BASI</name>
<evidence type="ECO:0000313" key="3">
    <source>
        <dbReference type="Proteomes" id="UP000054564"/>
    </source>
</evidence>
<feature type="compositionally biased region" description="Basic and acidic residues" evidence="1">
    <location>
        <begin position="1"/>
        <end position="10"/>
    </location>
</feature>
<proteinExistence type="predicted"/>
<feature type="compositionally biased region" description="Basic and acidic residues" evidence="1">
    <location>
        <begin position="17"/>
        <end position="28"/>
    </location>
</feature>
<protein>
    <submittedName>
        <fullName evidence="2">Uncharacterized protein</fullName>
    </submittedName>
</protein>
<feature type="compositionally biased region" description="Polar residues" evidence="1">
    <location>
        <begin position="60"/>
        <end position="73"/>
    </location>
</feature>
<organism evidence="2 3">
    <name type="scientific">Puccinia striiformis f. sp. tritici PST-78</name>
    <dbReference type="NCBI Taxonomy" id="1165861"/>
    <lineage>
        <taxon>Eukaryota</taxon>
        <taxon>Fungi</taxon>
        <taxon>Dikarya</taxon>
        <taxon>Basidiomycota</taxon>
        <taxon>Pucciniomycotina</taxon>
        <taxon>Pucciniomycetes</taxon>
        <taxon>Pucciniales</taxon>
        <taxon>Pucciniaceae</taxon>
        <taxon>Puccinia</taxon>
    </lineage>
</organism>
<evidence type="ECO:0000256" key="1">
    <source>
        <dbReference type="SAM" id="MobiDB-lite"/>
    </source>
</evidence>
<reference evidence="3" key="1">
    <citation type="submission" date="2014-03" db="EMBL/GenBank/DDBJ databases">
        <title>The Genome Sequence of Puccinia striiformis f. sp. tritici PST-78.</title>
        <authorList>
            <consortium name="The Broad Institute Genome Sequencing Platform"/>
            <person name="Cuomo C."/>
            <person name="Hulbert S."/>
            <person name="Chen X."/>
            <person name="Walker B."/>
            <person name="Young S.K."/>
            <person name="Zeng Q."/>
            <person name="Gargeya S."/>
            <person name="Fitzgerald M."/>
            <person name="Haas B."/>
            <person name="Abouelleil A."/>
            <person name="Alvarado L."/>
            <person name="Arachchi H.M."/>
            <person name="Berlin A.M."/>
            <person name="Chapman S.B."/>
            <person name="Goldberg J."/>
            <person name="Griggs A."/>
            <person name="Gujja S."/>
            <person name="Hansen M."/>
            <person name="Howarth C."/>
            <person name="Imamovic A."/>
            <person name="Larimer J."/>
            <person name="McCowan C."/>
            <person name="Montmayeur A."/>
            <person name="Murphy C."/>
            <person name="Neiman D."/>
            <person name="Pearson M."/>
            <person name="Priest M."/>
            <person name="Roberts A."/>
            <person name="Saif S."/>
            <person name="Shea T."/>
            <person name="Sisk P."/>
            <person name="Sykes S."/>
            <person name="Wortman J."/>
            <person name="Nusbaum C."/>
            <person name="Birren B."/>
        </authorList>
    </citation>
    <scope>NUCLEOTIDE SEQUENCE [LARGE SCALE GENOMIC DNA]</scope>
    <source>
        <strain evidence="3">race PST-78</strain>
    </source>
</reference>
<dbReference type="Proteomes" id="UP000054564">
    <property type="component" value="Unassembled WGS sequence"/>
</dbReference>
<comment type="caution">
    <text evidence="2">The sequence shown here is derived from an EMBL/GenBank/DDBJ whole genome shotgun (WGS) entry which is preliminary data.</text>
</comment>
<feature type="region of interest" description="Disordered" evidence="1">
    <location>
        <begin position="1"/>
        <end position="82"/>
    </location>
</feature>
<evidence type="ECO:0000313" key="2">
    <source>
        <dbReference type="EMBL" id="KNE89257.1"/>
    </source>
</evidence>
<accession>A0A0L0UQ96</accession>
<sequence>MVSGGEHWDQEYTITATERDTEDGRGEASDEEETEIGRGGGMATIEDGGNCPRTPPIYDSKTNGSGQRLQPPSTRRGASFHLRGRSVFAGAARLRGVTIDD</sequence>
<dbReference type="EMBL" id="AJIL01000420">
    <property type="protein sequence ID" value="KNE89257.1"/>
    <property type="molecule type" value="Genomic_DNA"/>
</dbReference>
<gene>
    <name evidence="2" type="ORF">PSTG_17284</name>
</gene>
<keyword evidence="3" id="KW-1185">Reference proteome</keyword>